<dbReference type="AlphaFoldDB" id="A0A553P187"/>
<evidence type="ECO:0000313" key="4">
    <source>
        <dbReference type="EMBL" id="TRY71453.1"/>
    </source>
</evidence>
<feature type="domain" description="Flavodoxin-like fold" evidence="3">
    <location>
        <begin position="5"/>
        <end position="174"/>
    </location>
</feature>
<dbReference type="Gene3D" id="3.40.50.360">
    <property type="match status" value="1"/>
</dbReference>
<reference evidence="4 5" key="1">
    <citation type="journal article" date="2019" name="Sci. Data">
        <title>Hybrid genome assembly and annotation of Danionella translucida.</title>
        <authorList>
            <person name="Kadobianskyi M."/>
            <person name="Schulze L."/>
            <person name="Schuelke M."/>
            <person name="Judkewitz B."/>
        </authorList>
    </citation>
    <scope>NUCLEOTIDE SEQUENCE [LARGE SCALE GENOMIC DNA]</scope>
    <source>
        <strain evidence="4 5">Bolton</strain>
    </source>
</reference>
<dbReference type="GO" id="GO:0003955">
    <property type="term" value="F:NAD(P)H dehydrogenase (quinone) activity"/>
    <property type="evidence" value="ECO:0007669"/>
    <property type="project" value="TreeGrafter"/>
</dbReference>
<dbReference type="PANTHER" id="PTHR10204:SF34">
    <property type="entry name" value="NAD(P)H DEHYDROGENASE [QUINONE] 1 ISOFORM 1"/>
    <property type="match status" value="1"/>
</dbReference>
<dbReference type="SUPFAM" id="SSF52218">
    <property type="entry name" value="Flavoproteins"/>
    <property type="match status" value="1"/>
</dbReference>
<proteinExistence type="inferred from homology"/>
<keyword evidence="5" id="KW-1185">Reference proteome</keyword>
<dbReference type="Pfam" id="PF02525">
    <property type="entry name" value="Flavodoxin_2"/>
    <property type="match status" value="1"/>
</dbReference>
<comment type="caution">
    <text evidence="4">The sequence shown here is derived from an EMBL/GenBank/DDBJ whole genome shotgun (WGS) entry which is preliminary data.</text>
</comment>
<accession>A0A553P187</accession>
<dbReference type="InterPro" id="IPR003680">
    <property type="entry name" value="Flavodoxin_fold"/>
</dbReference>
<comment type="similarity">
    <text evidence="1">Belongs to the NAD(P)H dehydrogenase (quinone) family.</text>
</comment>
<evidence type="ECO:0000256" key="1">
    <source>
        <dbReference type="ARBA" id="ARBA00006252"/>
    </source>
</evidence>
<dbReference type="InterPro" id="IPR051545">
    <property type="entry name" value="NAD(P)H_dehydrogenase_qn"/>
</dbReference>
<evidence type="ECO:0000313" key="5">
    <source>
        <dbReference type="Proteomes" id="UP000316079"/>
    </source>
</evidence>
<name>A0A553P187_9TELE</name>
<organism evidence="4 5">
    <name type="scientific">Danionella cerebrum</name>
    <dbReference type="NCBI Taxonomy" id="2873325"/>
    <lineage>
        <taxon>Eukaryota</taxon>
        <taxon>Metazoa</taxon>
        <taxon>Chordata</taxon>
        <taxon>Craniata</taxon>
        <taxon>Vertebrata</taxon>
        <taxon>Euteleostomi</taxon>
        <taxon>Actinopterygii</taxon>
        <taxon>Neopterygii</taxon>
        <taxon>Teleostei</taxon>
        <taxon>Ostariophysi</taxon>
        <taxon>Cypriniformes</taxon>
        <taxon>Danionidae</taxon>
        <taxon>Danioninae</taxon>
        <taxon>Danionella</taxon>
    </lineage>
</organism>
<keyword evidence="2" id="KW-0560">Oxidoreductase</keyword>
<dbReference type="InterPro" id="IPR029039">
    <property type="entry name" value="Flavoprotein-like_sf"/>
</dbReference>
<dbReference type="OrthoDB" id="26889at2759"/>
<dbReference type="GO" id="GO:0005829">
    <property type="term" value="C:cytosol"/>
    <property type="evidence" value="ECO:0007669"/>
    <property type="project" value="TreeGrafter"/>
</dbReference>
<dbReference type="STRING" id="623744.A0A553P187"/>
<dbReference type="FunFam" id="3.40.50.360:FF:000054">
    <property type="entry name" value="NAD(P)H dehydrogenase, quinone 1"/>
    <property type="match status" value="1"/>
</dbReference>
<dbReference type="EMBL" id="SRMA01026751">
    <property type="protein sequence ID" value="TRY71453.1"/>
    <property type="molecule type" value="Genomic_DNA"/>
</dbReference>
<protein>
    <recommendedName>
        <fullName evidence="3">Flavodoxin-like fold domain-containing protein</fullName>
    </recommendedName>
</protein>
<evidence type="ECO:0000256" key="2">
    <source>
        <dbReference type="ARBA" id="ARBA00023002"/>
    </source>
</evidence>
<evidence type="ECO:0000259" key="3">
    <source>
        <dbReference type="Pfam" id="PF02525"/>
    </source>
</evidence>
<dbReference type="PANTHER" id="PTHR10204">
    <property type="entry name" value="NAD P H OXIDOREDUCTASE-RELATED"/>
    <property type="match status" value="1"/>
</dbReference>
<gene>
    <name evidence="4" type="ORF">DNTS_011726</name>
</gene>
<dbReference type="Proteomes" id="UP000316079">
    <property type="component" value="Unassembled WGS sequence"/>
</dbReference>
<sequence length="179" mass="20141">MAEKTALIVYAHQNKRSFNAAARDVAVQALSKQGYKVFVTDLYAANFKASATADDIKGDLQDPENFVYNTEMMVAWKDGRLSDDIAEEQHKVQQADLIIFQFPLYWFGVPAILKGWIDRVLTQGFAFSMQNMYDTGIFKNKKAIISLTTGGTESMYQPDGVHGDINILLWPLQARSTFT</sequence>